<name>A0A7S3Q2F3_9STRA</name>
<reference evidence="1" key="1">
    <citation type="submission" date="2021-01" db="EMBL/GenBank/DDBJ databases">
        <authorList>
            <person name="Corre E."/>
            <person name="Pelletier E."/>
            <person name="Niang G."/>
            <person name="Scheremetjew M."/>
            <person name="Finn R."/>
            <person name="Kale V."/>
            <person name="Holt S."/>
            <person name="Cochrane G."/>
            <person name="Meng A."/>
            <person name="Brown T."/>
            <person name="Cohen L."/>
        </authorList>
    </citation>
    <scope>NUCLEOTIDE SEQUENCE</scope>
    <source>
        <strain evidence="1">MM31A-1</strain>
    </source>
</reference>
<protein>
    <submittedName>
        <fullName evidence="1">Uncharacterized protein</fullName>
    </submittedName>
</protein>
<accession>A0A7S3Q2F3</accession>
<proteinExistence type="predicted"/>
<gene>
    <name evidence="1" type="ORF">CDEB00056_LOCUS8181</name>
</gene>
<dbReference type="AlphaFoldDB" id="A0A7S3Q2F3"/>
<dbReference type="EMBL" id="HBIO01010551">
    <property type="protein sequence ID" value="CAE0463340.1"/>
    <property type="molecule type" value="Transcribed_RNA"/>
</dbReference>
<evidence type="ECO:0000313" key="1">
    <source>
        <dbReference type="EMBL" id="CAE0463340.1"/>
    </source>
</evidence>
<organism evidence="1">
    <name type="scientific">Chaetoceros debilis</name>
    <dbReference type="NCBI Taxonomy" id="122233"/>
    <lineage>
        <taxon>Eukaryota</taxon>
        <taxon>Sar</taxon>
        <taxon>Stramenopiles</taxon>
        <taxon>Ochrophyta</taxon>
        <taxon>Bacillariophyta</taxon>
        <taxon>Coscinodiscophyceae</taxon>
        <taxon>Chaetocerotophycidae</taxon>
        <taxon>Chaetocerotales</taxon>
        <taxon>Chaetocerotaceae</taxon>
        <taxon>Chaetoceros</taxon>
    </lineage>
</organism>
<sequence length="300" mass="33718">MGQICATHVLHLVQYLVQHLVPQPSPLQAPRPQRTVTRAATIRVNIRVKYFQIAIDNDNIQVLIRTEEISRFSTITAVGIFFKITDETFYYYYDSDSRRYVTENNLSPASVQSFANNKITINDANVIKLRSDIYGVTLEVLGSGGYMFGSVGMCGSWNNGHARYRNGDIFDTTGGFGPQTYNYSYGLAQDWKATIPIHQDSEMSLPLGSGTCVDQDFSYRGLRTPSKINAVHAGCQEKTCDKIQSKLFRKACEADIAITGDMTWACADILMNHEAILEASPSDFELTESIEEFYRQAYYV</sequence>